<organism evidence="4 5">
    <name type="scientific">Heyndrickxia sporothermodurans</name>
    <dbReference type="NCBI Taxonomy" id="46224"/>
    <lineage>
        <taxon>Bacteria</taxon>
        <taxon>Bacillati</taxon>
        <taxon>Bacillota</taxon>
        <taxon>Bacilli</taxon>
        <taxon>Bacillales</taxon>
        <taxon>Bacillaceae</taxon>
        <taxon>Heyndrickxia</taxon>
    </lineage>
</organism>
<dbReference type="SMART" id="SM00460">
    <property type="entry name" value="TGc"/>
    <property type="match status" value="1"/>
</dbReference>
<feature type="chain" id="PRO_5038397539" description="Transglutaminase-like domain-containing protein" evidence="2">
    <location>
        <begin position="24"/>
        <end position="573"/>
    </location>
</feature>
<gene>
    <name evidence="4" type="ORF">B4102_3750</name>
</gene>
<evidence type="ECO:0000313" key="4">
    <source>
        <dbReference type="EMBL" id="KYC92266.1"/>
    </source>
</evidence>
<reference evidence="4 5" key="1">
    <citation type="submission" date="2016-01" db="EMBL/GenBank/DDBJ databases">
        <title>Genome Sequences of Twelve Sporeforming Bacillus Species Isolated from Foods.</title>
        <authorList>
            <person name="Berendsen E.M."/>
            <person name="Wells-Bennik M.H."/>
            <person name="Krawcyk A.O."/>
            <person name="De Jong A."/>
            <person name="Holsappel S."/>
            <person name="Eijlander R.T."/>
            <person name="Kuipers O.P."/>
        </authorList>
    </citation>
    <scope>NUCLEOTIDE SEQUENCE [LARGE SCALE GENOMIC DNA]</scope>
    <source>
        <strain evidence="4 5">B4102</strain>
    </source>
</reference>
<dbReference type="RefSeq" id="WP_066235308.1">
    <property type="nucleotide sequence ID" value="NZ_JARMRX010000016.1"/>
</dbReference>
<dbReference type="EMBL" id="LQYN01000115">
    <property type="protein sequence ID" value="KYC92266.1"/>
    <property type="molecule type" value="Genomic_DNA"/>
</dbReference>
<evidence type="ECO:0000256" key="1">
    <source>
        <dbReference type="SAM" id="MobiDB-lite"/>
    </source>
</evidence>
<feature type="signal peptide" evidence="2">
    <location>
        <begin position="1"/>
        <end position="23"/>
    </location>
</feature>
<accession>A0A150KL87</accession>
<sequence>MPIKKIFLYGLLSVLFLSAAACSHDANSKTSSKKENKQETKAEKENAKYAALVKEKNSELDLKPITLTNYSEKVGATITNPKYNAFAVNKELEITGKIEKHELLKEKYVWVKVSSLDVIDSNSVQEYYIPIKNGQFSDKIHFYNGEGKYSVHVMLPATDRENYYYDLSTFEVVNVNPIKQRDLTYTPFAQEAQLTLDTIKSGFMSGKELITVGGTIKEQTSSKNIMIEVKKDSNQWKHEIPIKNGKFSYEVPLFYGKGIHQINVLVPDQQRENYYQYGTTLFVDNQSDRTMKPIEYYRTYEERGITLNTPQFGGDQAKLTYHIKGQIDPNAKFAKETTHIYVKTKKGNDEALDIIPVKHFNFDDSIYLRFGPGEYEVSINVPEIKEEKSNYFRYFSVASFSVENMANEDKRDLLPSRGIPSDDPKIINLAKKITKDKKNNFDKAKAIYKYTAKTISYDVAKFKNNEFEWDDNALKTLKLKTGVCQDYAYLAGALLRASNIEARVITGKAGTGLLKENHAWIEAKINGKWLTMDPTWGAGFVQNDKFVAKYTDKYFQPNMNEFNKTHLRDKVEY</sequence>
<comment type="caution">
    <text evidence="4">The sequence shown here is derived from an EMBL/GenBank/DDBJ whole genome shotgun (WGS) entry which is preliminary data.</text>
</comment>
<dbReference type="PANTHER" id="PTHR33490">
    <property type="entry name" value="BLR5614 PROTEIN-RELATED"/>
    <property type="match status" value="1"/>
</dbReference>
<evidence type="ECO:0000313" key="5">
    <source>
        <dbReference type="Proteomes" id="UP000075666"/>
    </source>
</evidence>
<dbReference type="InterPro" id="IPR002931">
    <property type="entry name" value="Transglutaminase-like"/>
</dbReference>
<name>A0A150KL87_9BACI</name>
<dbReference type="PROSITE" id="PS51257">
    <property type="entry name" value="PROKAR_LIPOPROTEIN"/>
    <property type="match status" value="1"/>
</dbReference>
<dbReference type="SUPFAM" id="SSF54001">
    <property type="entry name" value="Cysteine proteinases"/>
    <property type="match status" value="1"/>
</dbReference>
<feature type="region of interest" description="Disordered" evidence="1">
    <location>
        <begin position="27"/>
        <end position="46"/>
    </location>
</feature>
<feature type="compositionally biased region" description="Basic and acidic residues" evidence="1">
    <location>
        <begin position="32"/>
        <end position="46"/>
    </location>
</feature>
<dbReference type="OrthoDB" id="9787782at2"/>
<protein>
    <recommendedName>
        <fullName evidence="3">Transglutaminase-like domain-containing protein</fullName>
    </recommendedName>
</protein>
<keyword evidence="2" id="KW-0732">Signal</keyword>
<dbReference type="Pfam" id="PF01841">
    <property type="entry name" value="Transglut_core"/>
    <property type="match status" value="1"/>
</dbReference>
<dbReference type="Proteomes" id="UP000075666">
    <property type="component" value="Unassembled WGS sequence"/>
</dbReference>
<dbReference type="AlphaFoldDB" id="A0A150KL87"/>
<evidence type="ECO:0000256" key="2">
    <source>
        <dbReference type="SAM" id="SignalP"/>
    </source>
</evidence>
<feature type="domain" description="Transglutaminase-like" evidence="3">
    <location>
        <begin position="476"/>
        <end position="536"/>
    </location>
</feature>
<dbReference type="STRING" id="46224.B4102_3750"/>
<keyword evidence="5" id="KW-1185">Reference proteome</keyword>
<dbReference type="Gene3D" id="3.10.620.30">
    <property type="match status" value="1"/>
</dbReference>
<proteinExistence type="predicted"/>
<dbReference type="InterPro" id="IPR038765">
    <property type="entry name" value="Papain-like_cys_pep_sf"/>
</dbReference>
<dbReference type="PATRIC" id="fig|46224.3.peg.830"/>
<evidence type="ECO:0000259" key="3">
    <source>
        <dbReference type="SMART" id="SM00460"/>
    </source>
</evidence>